<sequence>MASSSSSSSSSSSFSSSGSSATSPQCKENVGLSIPSHVAGTSTAISPEVVVGQPHMEIIDSDSPDNPAVIGVASFEIQPALDIKPVEVERERIMNARTLNWIRAMRGVLPPHVLAEFEGTKGSLSATPSAENHVRGPIASESR</sequence>
<proteinExistence type="predicted"/>
<dbReference type="Proteomes" id="UP001293254">
    <property type="component" value="Unassembled WGS sequence"/>
</dbReference>
<gene>
    <name evidence="2" type="ORF">Salat_1188500</name>
</gene>
<feature type="region of interest" description="Disordered" evidence="1">
    <location>
        <begin position="1"/>
        <end position="29"/>
    </location>
</feature>
<keyword evidence="3" id="KW-1185">Reference proteome</keyword>
<dbReference type="EMBL" id="JACGWO010000004">
    <property type="protein sequence ID" value="KAK4428886.1"/>
    <property type="molecule type" value="Genomic_DNA"/>
</dbReference>
<feature type="compositionally biased region" description="Low complexity" evidence="1">
    <location>
        <begin position="1"/>
        <end position="20"/>
    </location>
</feature>
<comment type="caution">
    <text evidence="2">The sequence shown here is derived from an EMBL/GenBank/DDBJ whole genome shotgun (WGS) entry which is preliminary data.</text>
</comment>
<accession>A0AAE2CNP9</accession>
<feature type="region of interest" description="Disordered" evidence="1">
    <location>
        <begin position="121"/>
        <end position="143"/>
    </location>
</feature>
<evidence type="ECO:0000256" key="1">
    <source>
        <dbReference type="SAM" id="MobiDB-lite"/>
    </source>
</evidence>
<organism evidence="2 3">
    <name type="scientific">Sesamum alatum</name>
    <dbReference type="NCBI Taxonomy" id="300844"/>
    <lineage>
        <taxon>Eukaryota</taxon>
        <taxon>Viridiplantae</taxon>
        <taxon>Streptophyta</taxon>
        <taxon>Embryophyta</taxon>
        <taxon>Tracheophyta</taxon>
        <taxon>Spermatophyta</taxon>
        <taxon>Magnoliopsida</taxon>
        <taxon>eudicotyledons</taxon>
        <taxon>Gunneridae</taxon>
        <taxon>Pentapetalae</taxon>
        <taxon>asterids</taxon>
        <taxon>lamiids</taxon>
        <taxon>Lamiales</taxon>
        <taxon>Pedaliaceae</taxon>
        <taxon>Sesamum</taxon>
    </lineage>
</organism>
<name>A0AAE2CNP9_9LAMI</name>
<evidence type="ECO:0000313" key="3">
    <source>
        <dbReference type="Proteomes" id="UP001293254"/>
    </source>
</evidence>
<evidence type="ECO:0000313" key="2">
    <source>
        <dbReference type="EMBL" id="KAK4428886.1"/>
    </source>
</evidence>
<protein>
    <submittedName>
        <fullName evidence="2">Uncharacterized protein</fullName>
    </submittedName>
</protein>
<reference evidence="2" key="2">
    <citation type="journal article" date="2024" name="Plant">
        <title>Genomic evolution and insights into agronomic trait innovations of Sesamum species.</title>
        <authorList>
            <person name="Miao H."/>
            <person name="Wang L."/>
            <person name="Qu L."/>
            <person name="Liu H."/>
            <person name="Sun Y."/>
            <person name="Le M."/>
            <person name="Wang Q."/>
            <person name="Wei S."/>
            <person name="Zheng Y."/>
            <person name="Lin W."/>
            <person name="Duan Y."/>
            <person name="Cao H."/>
            <person name="Xiong S."/>
            <person name="Wang X."/>
            <person name="Wei L."/>
            <person name="Li C."/>
            <person name="Ma Q."/>
            <person name="Ju M."/>
            <person name="Zhao R."/>
            <person name="Li G."/>
            <person name="Mu C."/>
            <person name="Tian Q."/>
            <person name="Mei H."/>
            <person name="Zhang T."/>
            <person name="Gao T."/>
            <person name="Zhang H."/>
        </authorList>
    </citation>
    <scope>NUCLEOTIDE SEQUENCE</scope>
    <source>
        <strain evidence="2">3651</strain>
    </source>
</reference>
<reference evidence="2" key="1">
    <citation type="submission" date="2020-06" db="EMBL/GenBank/DDBJ databases">
        <authorList>
            <person name="Li T."/>
            <person name="Hu X."/>
            <person name="Zhang T."/>
            <person name="Song X."/>
            <person name="Zhang H."/>
            <person name="Dai N."/>
            <person name="Sheng W."/>
            <person name="Hou X."/>
            <person name="Wei L."/>
        </authorList>
    </citation>
    <scope>NUCLEOTIDE SEQUENCE</scope>
    <source>
        <strain evidence="2">3651</strain>
        <tissue evidence="2">Leaf</tissue>
    </source>
</reference>
<dbReference type="AlphaFoldDB" id="A0AAE2CNP9"/>